<evidence type="ECO:0000313" key="2">
    <source>
        <dbReference type="Proteomes" id="UP000003155"/>
    </source>
</evidence>
<protein>
    <submittedName>
        <fullName evidence="1">Uncharacterized protein</fullName>
    </submittedName>
</protein>
<sequence length="43" mass="5054">MTIRRRRICFSASGNAEEHQQPAELLHCKEKTMTDCRFPGLQY</sequence>
<organism evidence="1 2">
    <name type="scientific">Prevotella denticola CRIS 18C-A</name>
    <dbReference type="NCBI Taxonomy" id="944557"/>
    <lineage>
        <taxon>Bacteria</taxon>
        <taxon>Pseudomonadati</taxon>
        <taxon>Bacteroidota</taxon>
        <taxon>Bacteroidia</taxon>
        <taxon>Bacteroidales</taxon>
        <taxon>Prevotellaceae</taxon>
        <taxon>Prevotella</taxon>
    </lineage>
</organism>
<reference evidence="1 2" key="1">
    <citation type="submission" date="2011-02" db="EMBL/GenBank/DDBJ databases">
        <authorList>
            <person name="Durkin A.S."/>
            <person name="Madupu R."/>
            <person name="Torralba M."/>
            <person name="Gillis M."/>
            <person name="Methe B."/>
            <person name="Sutton G."/>
            <person name="Nelson K.E."/>
        </authorList>
    </citation>
    <scope>NUCLEOTIDE SEQUENCE [LARGE SCALE GENOMIC DNA]</scope>
    <source>
        <strain evidence="1 2">CRIS 18C-A</strain>
    </source>
</reference>
<keyword evidence="2" id="KW-1185">Reference proteome</keyword>
<accession>F0H9V7</accession>
<name>F0H9V7_9BACT</name>
<comment type="caution">
    <text evidence="1">The sequence shown here is derived from an EMBL/GenBank/DDBJ whole genome shotgun (WGS) entry which is preliminary data.</text>
</comment>
<gene>
    <name evidence="1" type="ORF">HMPREF9303_1077</name>
</gene>
<dbReference type="AlphaFoldDB" id="F0H9V7"/>
<proteinExistence type="predicted"/>
<dbReference type="Proteomes" id="UP000003155">
    <property type="component" value="Unassembled WGS sequence"/>
</dbReference>
<evidence type="ECO:0000313" key="1">
    <source>
        <dbReference type="EMBL" id="EGC85396.1"/>
    </source>
</evidence>
<dbReference type="EMBL" id="AEXO01000099">
    <property type="protein sequence ID" value="EGC85396.1"/>
    <property type="molecule type" value="Genomic_DNA"/>
</dbReference>